<keyword evidence="2" id="KW-1185">Reference proteome</keyword>
<proteinExistence type="predicted"/>
<evidence type="ECO:0000313" key="1">
    <source>
        <dbReference type="EMBL" id="GED60814.1"/>
    </source>
</evidence>
<reference evidence="1 2" key="1">
    <citation type="submission" date="2019-06" db="EMBL/GenBank/DDBJ databases">
        <title>Whole genome shotgun sequence of Brevibacillus formosus NBRC 15716.</title>
        <authorList>
            <person name="Hosoyama A."/>
            <person name="Uohara A."/>
            <person name="Ohji S."/>
            <person name="Ichikawa N."/>
        </authorList>
    </citation>
    <scope>NUCLEOTIDE SEQUENCE [LARGE SCALE GENOMIC DNA]</scope>
    <source>
        <strain evidence="1 2">NBRC 15716</strain>
    </source>
</reference>
<sequence>MVLLDEIKGQGYPGEITTLRLSMNPIRHTFMVDFLRRAPLKRLYKEGVILLKSYPPSVKINLPFE</sequence>
<name>A0ABQ0TDP4_9BACL</name>
<dbReference type="EMBL" id="BJOL01000034">
    <property type="protein sequence ID" value="GED60814.1"/>
    <property type="molecule type" value="Genomic_DNA"/>
</dbReference>
<dbReference type="Proteomes" id="UP000319498">
    <property type="component" value="Unassembled WGS sequence"/>
</dbReference>
<organism evidence="1 2">
    <name type="scientific">Brevibacillus formosus</name>
    <dbReference type="NCBI Taxonomy" id="54913"/>
    <lineage>
        <taxon>Bacteria</taxon>
        <taxon>Bacillati</taxon>
        <taxon>Bacillota</taxon>
        <taxon>Bacilli</taxon>
        <taxon>Bacillales</taxon>
        <taxon>Paenibacillaceae</taxon>
        <taxon>Brevibacillus</taxon>
    </lineage>
</organism>
<protein>
    <submittedName>
        <fullName evidence="1">Uncharacterized protein</fullName>
    </submittedName>
</protein>
<evidence type="ECO:0000313" key="2">
    <source>
        <dbReference type="Proteomes" id="UP000319498"/>
    </source>
</evidence>
<accession>A0ABQ0TDP4</accession>
<gene>
    <name evidence="1" type="ORF">BFO01nite_49460</name>
</gene>
<comment type="caution">
    <text evidence="1">The sequence shown here is derived from an EMBL/GenBank/DDBJ whole genome shotgun (WGS) entry which is preliminary data.</text>
</comment>